<organism evidence="1">
    <name type="scientific">termite gut metagenome</name>
    <dbReference type="NCBI Taxonomy" id="433724"/>
    <lineage>
        <taxon>unclassified sequences</taxon>
        <taxon>metagenomes</taxon>
        <taxon>organismal metagenomes</taxon>
    </lineage>
</organism>
<comment type="caution">
    <text evidence="1">The sequence shown here is derived from an EMBL/GenBank/DDBJ whole genome shotgun (WGS) entry which is preliminary data.</text>
</comment>
<reference evidence="1" key="1">
    <citation type="submission" date="2019-03" db="EMBL/GenBank/DDBJ databases">
        <title>Single cell metagenomics reveals metabolic interactions within the superorganism composed of flagellate Streblomastix strix and complex community of Bacteroidetes bacteria on its surface.</title>
        <authorList>
            <person name="Treitli S.C."/>
            <person name="Kolisko M."/>
            <person name="Husnik F."/>
            <person name="Keeling P."/>
            <person name="Hampl V."/>
        </authorList>
    </citation>
    <scope>NUCLEOTIDE SEQUENCE</scope>
    <source>
        <strain evidence="1">STM</strain>
    </source>
</reference>
<gene>
    <name evidence="1" type="ORF">EZS27_041676</name>
</gene>
<name>A0A5J4PDB5_9ZZZZ</name>
<dbReference type="EMBL" id="SNRY01009740">
    <property type="protein sequence ID" value="KAA6306661.1"/>
    <property type="molecule type" value="Genomic_DNA"/>
</dbReference>
<accession>A0A5J4PDB5</accession>
<feature type="non-terminal residue" evidence="1">
    <location>
        <position position="29"/>
    </location>
</feature>
<proteinExistence type="predicted"/>
<evidence type="ECO:0000313" key="1">
    <source>
        <dbReference type="EMBL" id="KAA6306661.1"/>
    </source>
</evidence>
<protein>
    <submittedName>
        <fullName evidence="1">Uncharacterized protein</fullName>
    </submittedName>
</protein>
<dbReference type="AlphaFoldDB" id="A0A5J4PDB5"/>
<sequence length="29" mass="3458">METNNNFLRGSEWRKWDLHVHTPESGMAN</sequence>